<dbReference type="Pfam" id="PF02737">
    <property type="entry name" value="3HCDH_N"/>
    <property type="match status" value="1"/>
</dbReference>
<feature type="compositionally biased region" description="Basic and acidic residues" evidence="2">
    <location>
        <begin position="498"/>
        <end position="522"/>
    </location>
</feature>
<dbReference type="Gene3D" id="1.10.1040.10">
    <property type="entry name" value="N-(1-d-carboxylethyl)-l-norvaline Dehydrogenase, domain 2"/>
    <property type="match status" value="1"/>
</dbReference>
<evidence type="ECO:0000256" key="1">
    <source>
        <dbReference type="ARBA" id="ARBA00023002"/>
    </source>
</evidence>
<dbReference type="SUPFAM" id="SSF51735">
    <property type="entry name" value="NAD(P)-binding Rossmann-fold domains"/>
    <property type="match status" value="1"/>
</dbReference>
<evidence type="ECO:0000313" key="6">
    <source>
        <dbReference type="Proteomes" id="UP001301769"/>
    </source>
</evidence>
<dbReference type="AlphaFoldDB" id="A0AAN7B738"/>
<dbReference type="InterPro" id="IPR006108">
    <property type="entry name" value="3HC_DH_C"/>
</dbReference>
<dbReference type="GO" id="GO:0070403">
    <property type="term" value="F:NAD+ binding"/>
    <property type="evidence" value="ECO:0007669"/>
    <property type="project" value="InterPro"/>
</dbReference>
<dbReference type="GO" id="GO:0016616">
    <property type="term" value="F:oxidoreductase activity, acting on the CH-OH group of donors, NAD or NADP as acceptor"/>
    <property type="evidence" value="ECO:0007669"/>
    <property type="project" value="InterPro"/>
</dbReference>
<dbReference type="InterPro" id="IPR036291">
    <property type="entry name" value="NAD(P)-bd_dom_sf"/>
</dbReference>
<protein>
    <submittedName>
        <fullName evidence="5">3-hydroxybutyryl-CoA dehydrogenase</fullName>
    </submittedName>
</protein>
<keyword evidence="1" id="KW-0560">Oxidoreductase</keyword>
<gene>
    <name evidence="5" type="ORF">QBC37DRAFT_316556</name>
</gene>
<evidence type="ECO:0000256" key="2">
    <source>
        <dbReference type="SAM" id="MobiDB-lite"/>
    </source>
</evidence>
<dbReference type="EMBL" id="MU858111">
    <property type="protein sequence ID" value="KAK4213293.1"/>
    <property type="molecule type" value="Genomic_DNA"/>
</dbReference>
<dbReference type="Proteomes" id="UP001301769">
    <property type="component" value="Unassembled WGS sequence"/>
</dbReference>
<dbReference type="Pfam" id="PF00725">
    <property type="entry name" value="3HCDH"/>
    <property type="match status" value="1"/>
</dbReference>
<dbReference type="Gene3D" id="3.40.50.720">
    <property type="entry name" value="NAD(P)-binding Rossmann-like Domain"/>
    <property type="match status" value="1"/>
</dbReference>
<dbReference type="InterPro" id="IPR013328">
    <property type="entry name" value="6PGD_dom2"/>
</dbReference>
<feature type="region of interest" description="Disordered" evidence="2">
    <location>
        <begin position="498"/>
        <end position="530"/>
    </location>
</feature>
<reference evidence="5" key="2">
    <citation type="submission" date="2023-05" db="EMBL/GenBank/DDBJ databases">
        <authorList>
            <consortium name="Lawrence Berkeley National Laboratory"/>
            <person name="Steindorff A."/>
            <person name="Hensen N."/>
            <person name="Bonometti L."/>
            <person name="Westerberg I."/>
            <person name="Brannstrom I.O."/>
            <person name="Guillou S."/>
            <person name="Cros-Aarteil S."/>
            <person name="Calhoun S."/>
            <person name="Haridas S."/>
            <person name="Kuo A."/>
            <person name="Mondo S."/>
            <person name="Pangilinan J."/>
            <person name="Riley R."/>
            <person name="Labutti K."/>
            <person name="Andreopoulos B."/>
            <person name="Lipzen A."/>
            <person name="Chen C."/>
            <person name="Yanf M."/>
            <person name="Daum C."/>
            <person name="Ng V."/>
            <person name="Clum A."/>
            <person name="Ohm R."/>
            <person name="Martin F."/>
            <person name="Silar P."/>
            <person name="Natvig D."/>
            <person name="Lalanne C."/>
            <person name="Gautier V."/>
            <person name="Ament-Velasquez S.L."/>
            <person name="Kruys A."/>
            <person name="Hutchinson M.I."/>
            <person name="Powell A.J."/>
            <person name="Barry K."/>
            <person name="Miller A.N."/>
            <person name="Grigoriev I.V."/>
            <person name="Debuchy R."/>
            <person name="Gladieux P."/>
            <person name="Thoren M.H."/>
            <person name="Johannesson H."/>
        </authorList>
    </citation>
    <scope>NUCLEOTIDE SEQUENCE</scope>
    <source>
        <strain evidence="5">PSN293</strain>
    </source>
</reference>
<evidence type="ECO:0000259" key="4">
    <source>
        <dbReference type="Pfam" id="PF02737"/>
    </source>
</evidence>
<accession>A0AAN7B738</accession>
<dbReference type="InterPro" id="IPR006176">
    <property type="entry name" value="3-OHacyl-CoA_DH_NAD-bd"/>
</dbReference>
<evidence type="ECO:0000313" key="5">
    <source>
        <dbReference type="EMBL" id="KAK4213293.1"/>
    </source>
</evidence>
<dbReference type="PANTHER" id="PTHR48075">
    <property type="entry name" value="3-HYDROXYACYL-COA DEHYDROGENASE FAMILY PROTEIN"/>
    <property type="match status" value="1"/>
</dbReference>
<proteinExistence type="predicted"/>
<dbReference type="SUPFAM" id="SSF48179">
    <property type="entry name" value="6-phosphogluconate dehydrogenase C-terminal domain-like"/>
    <property type="match status" value="1"/>
</dbReference>
<sequence length="530" mass="59661">MGGGPLPGPDVPTPWGVGFGPALFAYFGEAKGIIKKQFPAMLGQLHLLRAKLASFLHRIHAEPEWVVQVKAINDVLGKQLVRFVKEDNVTRYLDEALEIVETAMDLDVRMRRSLADWEMRPSPEARKKISTNRPKIVNRPWEFLHSDMEVAGAPPPPRKEVKHISLERYIPKRDPNKPPEKWTPPSESALDERPVLIIGAGNLGRRIALIWASNSRPVTIYDSSPDALIEATEYITDNLGAYCASRSTHPGHVCTTTSVRVATTTGRHEGADLSHLTDTQKLELQSGWHGPWMAIDCLPESLDLKINVLDQFEHHLPNDAILASNSASLMTSEMATHLHYPERLLNTHYFIPPRNRMVELMSSSHTHAEIFSFLAQQMKRVGLTPMIVPPGIQSPGFIFNRIWAATKRETLAVLSEGVAKPGDIDALFRDFFHAEKGPCERMDEVGLDTIAKVQDHYDAAQERRLEAAGGQVAEKESRRRSLEWLRKNYVELDKLGEKTGDGLYTNREREALKREHERGRFEDVEETQGA</sequence>
<dbReference type="InterPro" id="IPR008927">
    <property type="entry name" value="6-PGluconate_DH-like_C_sf"/>
</dbReference>
<dbReference type="GO" id="GO:0006631">
    <property type="term" value="P:fatty acid metabolic process"/>
    <property type="evidence" value="ECO:0007669"/>
    <property type="project" value="InterPro"/>
</dbReference>
<feature type="domain" description="3-hydroxyacyl-CoA dehydrogenase NAD binding" evidence="4">
    <location>
        <begin position="195"/>
        <end position="388"/>
    </location>
</feature>
<keyword evidence="6" id="KW-1185">Reference proteome</keyword>
<organism evidence="5 6">
    <name type="scientific">Rhypophila decipiens</name>
    <dbReference type="NCBI Taxonomy" id="261697"/>
    <lineage>
        <taxon>Eukaryota</taxon>
        <taxon>Fungi</taxon>
        <taxon>Dikarya</taxon>
        <taxon>Ascomycota</taxon>
        <taxon>Pezizomycotina</taxon>
        <taxon>Sordariomycetes</taxon>
        <taxon>Sordariomycetidae</taxon>
        <taxon>Sordariales</taxon>
        <taxon>Naviculisporaceae</taxon>
        <taxon>Rhypophila</taxon>
    </lineage>
</organism>
<name>A0AAN7B738_9PEZI</name>
<comment type="caution">
    <text evidence="5">The sequence shown here is derived from an EMBL/GenBank/DDBJ whole genome shotgun (WGS) entry which is preliminary data.</text>
</comment>
<feature type="domain" description="3-hydroxyacyl-CoA dehydrogenase C-terminal" evidence="3">
    <location>
        <begin position="396"/>
        <end position="505"/>
    </location>
</feature>
<reference evidence="5" key="1">
    <citation type="journal article" date="2023" name="Mol. Phylogenet. Evol.">
        <title>Genome-scale phylogeny and comparative genomics of the fungal order Sordariales.</title>
        <authorList>
            <person name="Hensen N."/>
            <person name="Bonometti L."/>
            <person name="Westerberg I."/>
            <person name="Brannstrom I.O."/>
            <person name="Guillou S."/>
            <person name="Cros-Aarteil S."/>
            <person name="Calhoun S."/>
            <person name="Haridas S."/>
            <person name="Kuo A."/>
            <person name="Mondo S."/>
            <person name="Pangilinan J."/>
            <person name="Riley R."/>
            <person name="LaButti K."/>
            <person name="Andreopoulos B."/>
            <person name="Lipzen A."/>
            <person name="Chen C."/>
            <person name="Yan M."/>
            <person name="Daum C."/>
            <person name="Ng V."/>
            <person name="Clum A."/>
            <person name="Steindorff A."/>
            <person name="Ohm R.A."/>
            <person name="Martin F."/>
            <person name="Silar P."/>
            <person name="Natvig D.O."/>
            <person name="Lalanne C."/>
            <person name="Gautier V."/>
            <person name="Ament-Velasquez S.L."/>
            <person name="Kruys A."/>
            <person name="Hutchinson M.I."/>
            <person name="Powell A.J."/>
            <person name="Barry K."/>
            <person name="Miller A.N."/>
            <person name="Grigoriev I.V."/>
            <person name="Debuchy R."/>
            <person name="Gladieux P."/>
            <person name="Hiltunen Thoren M."/>
            <person name="Johannesson H."/>
        </authorList>
    </citation>
    <scope>NUCLEOTIDE SEQUENCE</scope>
    <source>
        <strain evidence="5">PSN293</strain>
    </source>
</reference>
<dbReference type="PANTHER" id="PTHR48075:SF3">
    <property type="entry name" value="3-HYDROXYACYL-COA DEHYDROGENASE"/>
    <property type="match status" value="1"/>
</dbReference>
<evidence type="ECO:0000259" key="3">
    <source>
        <dbReference type="Pfam" id="PF00725"/>
    </source>
</evidence>